<dbReference type="InterPro" id="IPR037402">
    <property type="entry name" value="YidZ_PBP2"/>
</dbReference>
<accession>A0A4Q7N9P8</accession>
<dbReference type="PANTHER" id="PTHR30118">
    <property type="entry name" value="HTH-TYPE TRANSCRIPTIONAL REGULATOR LEUO-RELATED"/>
    <property type="match status" value="1"/>
</dbReference>
<keyword evidence="3 6" id="KW-0238">DNA-binding</keyword>
<dbReference type="SUPFAM" id="SSF46785">
    <property type="entry name" value="Winged helix' DNA-binding domain"/>
    <property type="match status" value="1"/>
</dbReference>
<dbReference type="Gene3D" id="1.10.10.10">
    <property type="entry name" value="Winged helix-like DNA-binding domain superfamily/Winged helix DNA-binding domain"/>
    <property type="match status" value="1"/>
</dbReference>
<reference evidence="6 7" key="1">
    <citation type="submission" date="2019-02" db="EMBL/GenBank/DDBJ databases">
        <title>Genomic Encyclopedia of Type Strains, Phase IV (KMG-IV): sequencing the most valuable type-strain genomes for metagenomic binning, comparative biology and taxonomic classification.</title>
        <authorList>
            <person name="Goeker M."/>
        </authorList>
    </citation>
    <scope>NUCLEOTIDE SEQUENCE [LARGE SCALE GENOMIC DNA]</scope>
    <source>
        <strain evidence="6 7">K24</strain>
    </source>
</reference>
<name>A0A4Q7N9P8_9BURK</name>
<dbReference type="Pfam" id="PF03466">
    <property type="entry name" value="LysR_substrate"/>
    <property type="match status" value="1"/>
</dbReference>
<dbReference type="CDD" id="cd08417">
    <property type="entry name" value="PBP2_Nitroaromatics_like"/>
    <property type="match status" value="1"/>
</dbReference>
<dbReference type="GO" id="GO:0003677">
    <property type="term" value="F:DNA binding"/>
    <property type="evidence" value="ECO:0007669"/>
    <property type="project" value="UniProtKB-KW"/>
</dbReference>
<feature type="domain" description="HTH lysR-type" evidence="5">
    <location>
        <begin position="14"/>
        <end position="71"/>
    </location>
</feature>
<dbReference type="InterPro" id="IPR005119">
    <property type="entry name" value="LysR_subst-bd"/>
</dbReference>
<dbReference type="PROSITE" id="PS50931">
    <property type="entry name" value="HTH_LYSR"/>
    <property type="match status" value="1"/>
</dbReference>
<sequence length="308" mass="34074">MDDDRKGADARSFPDYRQISIFTALYEVTSIARVAARLGMNPSTVSMALARLREIYGDDLFVRSAVGMIPTIKAESIYPGLKQAQQLLQASALEGDAFDPAVATRHFRVAMSEIGVYVLMPGVRSLLAGEAPGVSLEQIEITAETPWHLESGTLDLVLGHVPTMGKSVIRQRLYREHYVCLGRAGHPALRAGMPVDDFLRLPHLSVASRGRNRQRWEDHAAEKLGARPNIRLEQSSFAGIEHMLADSDLVAVVPARLSRALMRFAPLMAVDLPFESPSYVVHQHWHSRHRKDAGATWLRKALARVAQG</sequence>
<dbReference type="AlphaFoldDB" id="A0A4Q7N9P8"/>
<protein>
    <submittedName>
        <fullName evidence="6">DNA-binding transcriptional LysR family regulator</fullName>
    </submittedName>
</protein>
<dbReference type="InterPro" id="IPR036390">
    <property type="entry name" value="WH_DNA-bd_sf"/>
</dbReference>
<evidence type="ECO:0000313" key="7">
    <source>
        <dbReference type="Proteomes" id="UP000292445"/>
    </source>
</evidence>
<dbReference type="PANTHER" id="PTHR30118:SF15">
    <property type="entry name" value="TRANSCRIPTIONAL REGULATORY PROTEIN"/>
    <property type="match status" value="1"/>
</dbReference>
<dbReference type="OrthoDB" id="5495633at2"/>
<evidence type="ECO:0000256" key="4">
    <source>
        <dbReference type="ARBA" id="ARBA00023163"/>
    </source>
</evidence>
<dbReference type="GO" id="GO:0003700">
    <property type="term" value="F:DNA-binding transcription factor activity"/>
    <property type="evidence" value="ECO:0007669"/>
    <property type="project" value="InterPro"/>
</dbReference>
<evidence type="ECO:0000259" key="5">
    <source>
        <dbReference type="PROSITE" id="PS50931"/>
    </source>
</evidence>
<evidence type="ECO:0000313" key="6">
    <source>
        <dbReference type="EMBL" id="RZS78875.1"/>
    </source>
</evidence>
<proteinExistence type="inferred from homology"/>
<keyword evidence="4" id="KW-0804">Transcription</keyword>
<dbReference type="InterPro" id="IPR000847">
    <property type="entry name" value="LysR_HTH_N"/>
</dbReference>
<comment type="similarity">
    <text evidence="1">Belongs to the LysR transcriptional regulatory family.</text>
</comment>
<evidence type="ECO:0000256" key="1">
    <source>
        <dbReference type="ARBA" id="ARBA00009437"/>
    </source>
</evidence>
<dbReference type="RefSeq" id="WP_130361818.1">
    <property type="nucleotide sequence ID" value="NZ_SGXC01000003.1"/>
</dbReference>
<keyword evidence="7" id="KW-1185">Reference proteome</keyword>
<keyword evidence="2" id="KW-0805">Transcription regulation</keyword>
<gene>
    <name evidence="6" type="ORF">EV675_5532</name>
</gene>
<evidence type="ECO:0000256" key="3">
    <source>
        <dbReference type="ARBA" id="ARBA00023125"/>
    </source>
</evidence>
<dbReference type="Pfam" id="PF00126">
    <property type="entry name" value="HTH_1"/>
    <property type="match status" value="1"/>
</dbReference>
<comment type="caution">
    <text evidence="6">The sequence shown here is derived from an EMBL/GenBank/DDBJ whole genome shotgun (WGS) entry which is preliminary data.</text>
</comment>
<evidence type="ECO:0000256" key="2">
    <source>
        <dbReference type="ARBA" id="ARBA00023015"/>
    </source>
</evidence>
<organism evidence="6 7">
    <name type="scientific">Pigmentiphaga kullae</name>
    <dbReference type="NCBI Taxonomy" id="151784"/>
    <lineage>
        <taxon>Bacteria</taxon>
        <taxon>Pseudomonadati</taxon>
        <taxon>Pseudomonadota</taxon>
        <taxon>Betaproteobacteria</taxon>
        <taxon>Burkholderiales</taxon>
        <taxon>Alcaligenaceae</taxon>
        <taxon>Pigmentiphaga</taxon>
    </lineage>
</organism>
<dbReference type="InterPro" id="IPR036388">
    <property type="entry name" value="WH-like_DNA-bd_sf"/>
</dbReference>
<dbReference type="InterPro" id="IPR050389">
    <property type="entry name" value="LysR-type_TF"/>
</dbReference>
<dbReference type="Proteomes" id="UP000292445">
    <property type="component" value="Unassembled WGS sequence"/>
</dbReference>
<dbReference type="SUPFAM" id="SSF53850">
    <property type="entry name" value="Periplasmic binding protein-like II"/>
    <property type="match status" value="1"/>
</dbReference>
<dbReference type="EMBL" id="SGXC01000003">
    <property type="protein sequence ID" value="RZS78875.1"/>
    <property type="molecule type" value="Genomic_DNA"/>
</dbReference>
<dbReference type="Gene3D" id="3.40.190.10">
    <property type="entry name" value="Periplasmic binding protein-like II"/>
    <property type="match status" value="2"/>
</dbReference>